<evidence type="ECO:0000256" key="1">
    <source>
        <dbReference type="SAM" id="MobiDB-lite"/>
    </source>
</evidence>
<keyword evidence="3" id="KW-1185">Reference proteome</keyword>
<feature type="compositionally biased region" description="Low complexity" evidence="1">
    <location>
        <begin position="195"/>
        <end position="206"/>
    </location>
</feature>
<dbReference type="RefSeq" id="WP_182327019.1">
    <property type="nucleotide sequence ID" value="NZ_CP058554.1"/>
</dbReference>
<evidence type="ECO:0000313" key="3">
    <source>
        <dbReference type="Proteomes" id="UP000515240"/>
    </source>
</evidence>
<reference evidence="2 3" key="1">
    <citation type="journal article" date="2020" name="G3 (Bethesda)">
        <title>CeMbio - The Caenorhabditis elegans Microbiome Resource.</title>
        <authorList>
            <person name="Dirksen P."/>
            <person name="Assie A."/>
            <person name="Zimmermann J."/>
            <person name="Zhang F."/>
            <person name="Tietje A.M."/>
            <person name="Marsh S.A."/>
            <person name="Felix M.A."/>
            <person name="Shapira M."/>
            <person name="Kaleta C."/>
            <person name="Schulenburg H."/>
            <person name="Samuel B."/>
        </authorList>
    </citation>
    <scope>NUCLEOTIDE SEQUENCE [LARGE SCALE GENOMIC DNA]</scope>
    <source>
        <strain evidence="2 3">BIGb0172</strain>
    </source>
</reference>
<sequence length="206" mass="22706">MNDNQEFRALFSLPPILLSASTALVTVQTPSPKNETGDRELDAVLWLRDCIKTGATVLIDNALEAFKKIETPAKDLERRYSDYLVRASGGKTLAAVFGGFDFANLEDLAQSPVKKKASQDEALARFGSEKALFDMTPAETLCKKTLRGIKRDKTWNDYDPEEAAARFVSRWIDGADKGVERRKLDAFLGSEPEGENGTNNGTKGQN</sequence>
<dbReference type="AlphaFoldDB" id="A0A7G5EF29"/>
<accession>A0A7G5EF29</accession>
<name>A0A7G5EF29_9BURK</name>
<dbReference type="Proteomes" id="UP000515240">
    <property type="component" value="Chromosome"/>
</dbReference>
<proteinExistence type="predicted"/>
<dbReference type="KEGG" id="cpis:HS961_06980"/>
<organism evidence="2 3">
    <name type="scientific">Comamonas piscis</name>
    <dbReference type="NCBI Taxonomy" id="1562974"/>
    <lineage>
        <taxon>Bacteria</taxon>
        <taxon>Pseudomonadati</taxon>
        <taxon>Pseudomonadota</taxon>
        <taxon>Betaproteobacteria</taxon>
        <taxon>Burkholderiales</taxon>
        <taxon>Comamonadaceae</taxon>
        <taxon>Comamonas</taxon>
    </lineage>
</organism>
<gene>
    <name evidence="2" type="ORF">HS961_06980</name>
</gene>
<evidence type="ECO:0000313" key="2">
    <source>
        <dbReference type="EMBL" id="QMV72604.1"/>
    </source>
</evidence>
<dbReference type="EMBL" id="CP058554">
    <property type="protein sequence ID" value="QMV72604.1"/>
    <property type="molecule type" value="Genomic_DNA"/>
</dbReference>
<feature type="region of interest" description="Disordered" evidence="1">
    <location>
        <begin position="186"/>
        <end position="206"/>
    </location>
</feature>
<protein>
    <submittedName>
        <fullName evidence="2">Uncharacterized protein</fullName>
    </submittedName>
</protein>